<feature type="compositionally biased region" description="Acidic residues" evidence="3">
    <location>
        <begin position="509"/>
        <end position="519"/>
    </location>
</feature>
<dbReference type="PANTHER" id="PTHR13620">
    <property type="entry name" value="3-5 EXONUCLEASE"/>
    <property type="match status" value="1"/>
</dbReference>
<keyword evidence="2" id="KW-0378">Hydrolase</keyword>
<dbReference type="InterPro" id="IPR036397">
    <property type="entry name" value="RNaseH_sf"/>
</dbReference>
<dbReference type="RefSeq" id="XP_033528430.1">
    <property type="nucleotide sequence ID" value="XM_033669405.1"/>
</dbReference>
<protein>
    <recommendedName>
        <fullName evidence="4">3'-5' exonuclease domain-containing protein</fullName>
    </recommendedName>
</protein>
<dbReference type="GO" id="GO:0006139">
    <property type="term" value="P:nucleobase-containing compound metabolic process"/>
    <property type="evidence" value="ECO:0007669"/>
    <property type="project" value="InterPro"/>
</dbReference>
<evidence type="ECO:0000256" key="3">
    <source>
        <dbReference type="SAM" id="MobiDB-lite"/>
    </source>
</evidence>
<feature type="region of interest" description="Disordered" evidence="3">
    <location>
        <begin position="34"/>
        <end position="73"/>
    </location>
</feature>
<dbReference type="GO" id="GO:0008408">
    <property type="term" value="F:3'-5' exonuclease activity"/>
    <property type="evidence" value="ECO:0007669"/>
    <property type="project" value="InterPro"/>
</dbReference>
<name>A0A6A6AS51_9PLEO</name>
<evidence type="ECO:0000313" key="5">
    <source>
        <dbReference type="EMBL" id="KAF2134043.1"/>
    </source>
</evidence>
<dbReference type="Gene3D" id="3.30.420.10">
    <property type="entry name" value="Ribonuclease H-like superfamily/Ribonuclease H"/>
    <property type="match status" value="1"/>
</dbReference>
<dbReference type="GO" id="GO:0005634">
    <property type="term" value="C:nucleus"/>
    <property type="evidence" value="ECO:0007669"/>
    <property type="project" value="TreeGrafter"/>
</dbReference>
<feature type="region of interest" description="Disordered" evidence="3">
    <location>
        <begin position="596"/>
        <end position="618"/>
    </location>
</feature>
<feature type="compositionally biased region" description="Pro residues" evidence="3">
    <location>
        <begin position="40"/>
        <end position="49"/>
    </location>
</feature>
<feature type="domain" description="3'-5' exonuclease" evidence="4">
    <location>
        <begin position="257"/>
        <end position="459"/>
    </location>
</feature>
<keyword evidence="6" id="KW-1185">Reference proteome</keyword>
<dbReference type="GO" id="GO:0003676">
    <property type="term" value="F:nucleic acid binding"/>
    <property type="evidence" value="ECO:0007669"/>
    <property type="project" value="InterPro"/>
</dbReference>
<evidence type="ECO:0000256" key="1">
    <source>
        <dbReference type="ARBA" id="ARBA00022722"/>
    </source>
</evidence>
<dbReference type="EMBL" id="ML977498">
    <property type="protein sequence ID" value="KAF2134043.1"/>
    <property type="molecule type" value="Genomic_DNA"/>
</dbReference>
<feature type="region of interest" description="Disordered" evidence="3">
    <location>
        <begin position="545"/>
        <end position="564"/>
    </location>
</feature>
<dbReference type="AlphaFoldDB" id="A0A6A6AS51"/>
<gene>
    <name evidence="5" type="ORF">P153DRAFT_372546</name>
</gene>
<feature type="region of interest" description="Disordered" evidence="3">
    <location>
        <begin position="465"/>
        <end position="540"/>
    </location>
</feature>
<evidence type="ECO:0000256" key="2">
    <source>
        <dbReference type="ARBA" id="ARBA00022801"/>
    </source>
</evidence>
<evidence type="ECO:0000313" key="6">
    <source>
        <dbReference type="Proteomes" id="UP000799771"/>
    </source>
</evidence>
<dbReference type="PANTHER" id="PTHR13620:SF104">
    <property type="entry name" value="EXONUCLEASE 3'-5' DOMAIN-CONTAINING PROTEIN 2"/>
    <property type="match status" value="1"/>
</dbReference>
<dbReference type="OrthoDB" id="1920326at2759"/>
<dbReference type="Proteomes" id="UP000799771">
    <property type="component" value="Unassembled WGS sequence"/>
</dbReference>
<dbReference type="SMART" id="SM00474">
    <property type="entry name" value="35EXOc"/>
    <property type="match status" value="1"/>
</dbReference>
<dbReference type="Pfam" id="PF01612">
    <property type="entry name" value="DNA_pol_A_exo1"/>
    <property type="match status" value="1"/>
</dbReference>
<dbReference type="InterPro" id="IPR002562">
    <property type="entry name" value="3'-5'_exonuclease_dom"/>
</dbReference>
<evidence type="ECO:0000259" key="4">
    <source>
        <dbReference type="SMART" id="SM00474"/>
    </source>
</evidence>
<proteinExistence type="predicted"/>
<dbReference type="InterPro" id="IPR012337">
    <property type="entry name" value="RNaseH-like_sf"/>
</dbReference>
<dbReference type="GeneID" id="54409837"/>
<sequence length="863" mass="96404">MLLGRRVSFPSASSVHRRVHHENDINSVYTAAVRRAQSPPCSPSAPSPTPESRWKRGRPVVSPRRTGDSTHSGSRLWVQNLPIRFAHKDPVALPARQGNEQQSPPRQQTVPFPDGEFGISTNASEHCTTSACTRSLRFTPTANRLAPHPTTITTESEVAHQLHVDSGRLSTEMSQNMPRAHADSEGGLGTKQDDVEIQETGFEQDSDAQYDEEDHAEQHVPLAFQIPDDALRAAMLASPNTRASYWSAKLYRGPGDKQISTHYCQSLQVAERVAKYFLHQKVVGFDIEWKPRANPASIKKNASLIQLACEDRIALFHISLFPGTSAKQLMPPTLKAILESPDIYKVGVAIKGDFSRLNKFLDIQGQGVFELSRLHNDVELHATEPEKTVNKLVGLAAQVLQHLQLPLYKGGQVDDNLTGDTNVRESDWSRPLDVQQIHYAAADAYAGFRLYHMLDWKRKQLRPVPPRRGLCDYDSKAAPKSPLKKLKTARNSKDERDVAVEQTAQAAEQEQEQVDEAEDYNSSVSEEPVDRSDPDGPIPASVSAIPGVTDDVASPSVSHSRQTTRFKVRRCQTDTMRQQTGRVNLSWLRNPDPGYPALPDPGYPILPKRTESGSTRSSQGRYLDEYFEILSRNRNSQFKEDLDVEEDEFADQELEDALKSMDINDQGKLTSDTKEMDIASELADGSQTASPSKEGQLTSCIHDEEARHTEKHAVEPSELNSVSDDPEETATVSTPTLKTPTDEMGDVAHTTEYEYATQWAQNYLQSTVPSPESKSPSRIRATLTHLRAYHIWHHQKLTMDEVAKHLRDPPLSHITTTGYILQAITLENLDYEKMAVRDVLVGMPEGLRRGRWKWLSEKVGALS</sequence>
<dbReference type="InterPro" id="IPR051132">
    <property type="entry name" value="3-5_Exonuclease_domain"/>
</dbReference>
<organism evidence="5 6">
    <name type="scientific">Dothidotthia symphoricarpi CBS 119687</name>
    <dbReference type="NCBI Taxonomy" id="1392245"/>
    <lineage>
        <taxon>Eukaryota</taxon>
        <taxon>Fungi</taxon>
        <taxon>Dikarya</taxon>
        <taxon>Ascomycota</taxon>
        <taxon>Pezizomycotina</taxon>
        <taxon>Dothideomycetes</taxon>
        <taxon>Pleosporomycetidae</taxon>
        <taxon>Pleosporales</taxon>
        <taxon>Dothidotthiaceae</taxon>
        <taxon>Dothidotthia</taxon>
    </lineage>
</organism>
<dbReference type="SUPFAM" id="SSF53098">
    <property type="entry name" value="Ribonuclease H-like"/>
    <property type="match status" value="1"/>
</dbReference>
<feature type="region of interest" description="Disordered" evidence="3">
    <location>
        <begin position="708"/>
        <end position="743"/>
    </location>
</feature>
<feature type="compositionally biased region" description="Polar residues" evidence="3">
    <location>
        <begin position="730"/>
        <end position="739"/>
    </location>
</feature>
<accession>A0A6A6AS51</accession>
<dbReference type="GO" id="GO:0005737">
    <property type="term" value="C:cytoplasm"/>
    <property type="evidence" value="ECO:0007669"/>
    <property type="project" value="TreeGrafter"/>
</dbReference>
<dbReference type="CDD" id="cd06141">
    <property type="entry name" value="WRN_exo"/>
    <property type="match status" value="1"/>
</dbReference>
<keyword evidence="1" id="KW-0540">Nuclease</keyword>
<reference evidence="5" key="1">
    <citation type="journal article" date="2020" name="Stud. Mycol.">
        <title>101 Dothideomycetes genomes: a test case for predicting lifestyles and emergence of pathogens.</title>
        <authorList>
            <person name="Haridas S."/>
            <person name="Albert R."/>
            <person name="Binder M."/>
            <person name="Bloem J."/>
            <person name="Labutti K."/>
            <person name="Salamov A."/>
            <person name="Andreopoulos B."/>
            <person name="Baker S."/>
            <person name="Barry K."/>
            <person name="Bills G."/>
            <person name="Bluhm B."/>
            <person name="Cannon C."/>
            <person name="Castanera R."/>
            <person name="Culley D."/>
            <person name="Daum C."/>
            <person name="Ezra D."/>
            <person name="Gonzalez J."/>
            <person name="Henrissat B."/>
            <person name="Kuo A."/>
            <person name="Liang C."/>
            <person name="Lipzen A."/>
            <person name="Lutzoni F."/>
            <person name="Magnuson J."/>
            <person name="Mondo S."/>
            <person name="Nolan M."/>
            <person name="Ohm R."/>
            <person name="Pangilinan J."/>
            <person name="Park H.-J."/>
            <person name="Ramirez L."/>
            <person name="Alfaro M."/>
            <person name="Sun H."/>
            <person name="Tritt A."/>
            <person name="Yoshinaga Y."/>
            <person name="Zwiers L.-H."/>
            <person name="Turgeon B."/>
            <person name="Goodwin S."/>
            <person name="Spatafora J."/>
            <person name="Crous P."/>
            <person name="Grigoriev I."/>
        </authorList>
    </citation>
    <scope>NUCLEOTIDE SEQUENCE</scope>
    <source>
        <strain evidence="5">CBS 119687</strain>
    </source>
</reference>